<feature type="coiled-coil region" evidence="1">
    <location>
        <begin position="144"/>
        <end position="171"/>
    </location>
</feature>
<sequence length="581" mass="64976">MDTLWILGILLALQPSQSSEVVAPGPPAGIVLQEAPGLLLTNCRIHTQRVYTRLDPWDVYHKHFKSPPQSNGDNGPNGEIWSTVEHAKRTTIHMLEQLQKFLVTEEELSGKTRQKRFLGGLLTAASAIRSLFSVGLSAANSVSLSTVKREVSALKEEMPEIQEKLLFQQEELQGVGKTLQGTILTVNMHSALINNTVHAVEKLTEILKSDIKYVRVVRELMRDLLREISSSISTLGGGKIPPYLTPLDMVDKILKSTTTTNVYSSQIHLAYNLGSAIPIFVNPQDLEIGFILNLPIIEQHHIYRLKSVLNVGFWKNNVHIRLQTPPMVAYHDDSPSVYFIPNLDMCTSTKDIHWVCPSNPFLRDTIDRLCGLNKKLPEQRCEGQMSAKDEGMETRVERAGNRWVVNTPNTEVLMSYDQHDTATRMKIPNQTVFLSVPQGATIHVGDITLHHLSTDRYDTEIEMIDAFQGYDLEINDTLQQQLLVEGTKTVKFSLGPTGISTMFSHYQTRQSSDLGSTMSLIALGLLLSGWVITAGIAYMLHKYINTLHAKLDKIVSVPDCFSRSSARFLARPQAAIDFPED</sequence>
<feature type="signal peptide" evidence="3">
    <location>
        <begin position="1"/>
        <end position="18"/>
    </location>
</feature>
<evidence type="ECO:0008006" key="7">
    <source>
        <dbReference type="Google" id="ProtNLM"/>
    </source>
</evidence>
<feature type="transmembrane region" description="Helical" evidence="2">
    <location>
        <begin position="518"/>
        <end position="540"/>
    </location>
</feature>
<evidence type="ECO:0000256" key="3">
    <source>
        <dbReference type="SAM" id="SignalP"/>
    </source>
</evidence>
<evidence type="ECO:0000256" key="2">
    <source>
        <dbReference type="SAM" id="Phobius"/>
    </source>
</evidence>
<accession>A0ABD1IPD9</accession>
<evidence type="ECO:0000313" key="5">
    <source>
        <dbReference type="EMBL" id="KAL2076479.1"/>
    </source>
</evidence>
<evidence type="ECO:0000313" key="4">
    <source>
        <dbReference type="EMBL" id="KAL2076477.1"/>
    </source>
</evidence>
<keyword evidence="2" id="KW-1133">Transmembrane helix</keyword>
<keyword evidence="2" id="KW-0812">Transmembrane</keyword>
<dbReference type="EMBL" id="JBHFQA010000339">
    <property type="protein sequence ID" value="KAL2076477.1"/>
    <property type="molecule type" value="Genomic_DNA"/>
</dbReference>
<dbReference type="AlphaFoldDB" id="A0ABD1IPD9"/>
<proteinExistence type="predicted"/>
<reference evidence="5 6" key="1">
    <citation type="submission" date="2024-09" db="EMBL/GenBank/DDBJ databases">
        <title>A chromosome-level genome assembly of Gray's grenadier anchovy, Coilia grayii.</title>
        <authorList>
            <person name="Fu Z."/>
        </authorList>
    </citation>
    <scope>NUCLEOTIDE SEQUENCE [LARGE SCALE GENOMIC DNA]</scope>
    <source>
        <strain evidence="5">G4</strain>
        <tissue evidence="5">Muscle</tissue>
    </source>
</reference>
<dbReference type="EMBL" id="JBHFQA010000339">
    <property type="protein sequence ID" value="KAL2076479.1"/>
    <property type="molecule type" value="Genomic_DNA"/>
</dbReference>
<dbReference type="Proteomes" id="UP001591681">
    <property type="component" value="Unassembled WGS sequence"/>
</dbReference>
<comment type="caution">
    <text evidence="5">The sequence shown here is derived from an EMBL/GenBank/DDBJ whole genome shotgun (WGS) entry which is preliminary data.</text>
</comment>
<protein>
    <recommendedName>
        <fullName evidence="7">Envelope glycoprotein</fullName>
    </recommendedName>
</protein>
<keyword evidence="6" id="KW-1185">Reference proteome</keyword>
<gene>
    <name evidence="4" type="ORF">ACEWY4_027941</name>
    <name evidence="5" type="ORF">ACEWY4_027943</name>
</gene>
<keyword evidence="3" id="KW-0732">Signal</keyword>
<keyword evidence="2" id="KW-0472">Membrane</keyword>
<evidence type="ECO:0000313" key="6">
    <source>
        <dbReference type="Proteomes" id="UP001591681"/>
    </source>
</evidence>
<keyword evidence="1" id="KW-0175">Coiled coil</keyword>
<feature type="chain" id="PRO_5044723352" description="Envelope glycoprotein" evidence="3">
    <location>
        <begin position="19"/>
        <end position="581"/>
    </location>
</feature>
<evidence type="ECO:0000256" key="1">
    <source>
        <dbReference type="SAM" id="Coils"/>
    </source>
</evidence>
<organism evidence="5 6">
    <name type="scientific">Coilia grayii</name>
    <name type="common">Gray's grenadier anchovy</name>
    <dbReference type="NCBI Taxonomy" id="363190"/>
    <lineage>
        <taxon>Eukaryota</taxon>
        <taxon>Metazoa</taxon>
        <taxon>Chordata</taxon>
        <taxon>Craniata</taxon>
        <taxon>Vertebrata</taxon>
        <taxon>Euteleostomi</taxon>
        <taxon>Actinopterygii</taxon>
        <taxon>Neopterygii</taxon>
        <taxon>Teleostei</taxon>
        <taxon>Clupei</taxon>
        <taxon>Clupeiformes</taxon>
        <taxon>Clupeoidei</taxon>
        <taxon>Engraulidae</taxon>
        <taxon>Coilinae</taxon>
        <taxon>Coilia</taxon>
    </lineage>
</organism>
<name>A0ABD1IPD9_9TELE</name>